<dbReference type="Proteomes" id="UP001589628">
    <property type="component" value="Unassembled WGS sequence"/>
</dbReference>
<dbReference type="EMBL" id="JBHLZN010000004">
    <property type="protein sequence ID" value="MFB9887070.1"/>
    <property type="molecule type" value="Genomic_DNA"/>
</dbReference>
<dbReference type="SUPFAM" id="SSF47413">
    <property type="entry name" value="lambda repressor-like DNA-binding domains"/>
    <property type="match status" value="1"/>
</dbReference>
<accession>A0ABV5ZE03</accession>
<dbReference type="CDD" id="cd00093">
    <property type="entry name" value="HTH_XRE"/>
    <property type="match status" value="1"/>
</dbReference>
<dbReference type="InterPro" id="IPR050400">
    <property type="entry name" value="Bact_Cytoskel_RodZ"/>
</dbReference>
<dbReference type="PROSITE" id="PS50943">
    <property type="entry name" value="HTH_CROC1"/>
    <property type="match status" value="1"/>
</dbReference>
<reference evidence="3 4" key="1">
    <citation type="submission" date="2024-09" db="EMBL/GenBank/DDBJ databases">
        <authorList>
            <person name="Sun Q."/>
            <person name="Mori K."/>
        </authorList>
    </citation>
    <scope>NUCLEOTIDE SEQUENCE [LARGE SCALE GENOMIC DNA]</scope>
    <source>
        <strain evidence="3 4">ATCC 51285</strain>
    </source>
</reference>
<dbReference type="PANTHER" id="PTHR34475:SF1">
    <property type="entry name" value="CYTOSKELETON PROTEIN RODZ"/>
    <property type="match status" value="1"/>
</dbReference>
<sequence>MSETQQLNQEEVFPGFNGARFQQLREERGLSLDDVARQLHLTRFYVQALEAGDFSRLPKPPFVRGYIKGYAKLLGMQPDYWLQPYEAMLQQTQPSEEPVIRTVSRVKRQARLTDPLMRWFTALFVGGLVLLTLLWWKEQYHLNSPSELFTSLLDKITVSTLDGEQQIILNDPAEQPVVVLNSAETVVNDEPPQVNQPEVALQSNSLEVGSANNSDSDVSAPVATVTPITEESTAALNPVAPTVAPLTGTVTAAPAAVKAEPLALPQEDLSPGVTESPTLNGPANNVVPGTQPVDTTPPPPELAAGMHRVRVTFKADCWFQIQDGNGRKHVAAIKSAGDVVELDLKGPIRIVAGYLPGIDTILLDGKAVDLSGYDGRDVVRLSLP</sequence>
<keyword evidence="4" id="KW-1185">Reference proteome</keyword>
<organism evidence="3 4">
    <name type="scientific">Balneatrix alpica</name>
    <dbReference type="NCBI Taxonomy" id="75684"/>
    <lineage>
        <taxon>Bacteria</taxon>
        <taxon>Pseudomonadati</taxon>
        <taxon>Pseudomonadota</taxon>
        <taxon>Gammaproteobacteria</taxon>
        <taxon>Oceanospirillales</taxon>
        <taxon>Balneatrichaceae</taxon>
        <taxon>Balneatrix</taxon>
    </lineage>
</organism>
<evidence type="ECO:0000313" key="4">
    <source>
        <dbReference type="Proteomes" id="UP001589628"/>
    </source>
</evidence>
<feature type="transmembrane region" description="Helical" evidence="1">
    <location>
        <begin position="116"/>
        <end position="136"/>
    </location>
</feature>
<comment type="caution">
    <text evidence="3">The sequence shown here is derived from an EMBL/GenBank/DDBJ whole genome shotgun (WGS) entry which is preliminary data.</text>
</comment>
<dbReference type="InterPro" id="IPR025194">
    <property type="entry name" value="RodZ-like_C"/>
</dbReference>
<evidence type="ECO:0000256" key="1">
    <source>
        <dbReference type="SAM" id="Phobius"/>
    </source>
</evidence>
<protein>
    <submittedName>
        <fullName evidence="3">RodZ domain-containing protein</fullName>
    </submittedName>
</protein>
<feature type="domain" description="HTH cro/C1-type" evidence="2">
    <location>
        <begin position="21"/>
        <end position="52"/>
    </location>
</feature>
<dbReference type="InterPro" id="IPR001387">
    <property type="entry name" value="Cro/C1-type_HTH"/>
</dbReference>
<keyword evidence="1" id="KW-1133">Transmembrane helix</keyword>
<dbReference type="PANTHER" id="PTHR34475">
    <property type="match status" value="1"/>
</dbReference>
<dbReference type="Pfam" id="PF13464">
    <property type="entry name" value="RodZ_C"/>
    <property type="match status" value="1"/>
</dbReference>
<keyword evidence="1" id="KW-0812">Transmembrane</keyword>
<dbReference type="InterPro" id="IPR010982">
    <property type="entry name" value="Lambda_DNA-bd_dom_sf"/>
</dbReference>
<gene>
    <name evidence="3" type="ORF">ACFFLH_11685</name>
</gene>
<dbReference type="Pfam" id="PF13413">
    <property type="entry name" value="HTH_25"/>
    <property type="match status" value="1"/>
</dbReference>
<dbReference type="SMART" id="SM00530">
    <property type="entry name" value="HTH_XRE"/>
    <property type="match status" value="1"/>
</dbReference>
<name>A0ABV5ZE03_9GAMM</name>
<dbReference type="Gene3D" id="1.10.260.40">
    <property type="entry name" value="lambda repressor-like DNA-binding domains"/>
    <property type="match status" value="1"/>
</dbReference>
<dbReference type="RefSeq" id="WP_027314315.1">
    <property type="nucleotide sequence ID" value="NZ_JBHLZN010000004.1"/>
</dbReference>
<evidence type="ECO:0000259" key="2">
    <source>
        <dbReference type="PROSITE" id="PS50943"/>
    </source>
</evidence>
<keyword evidence="1" id="KW-0472">Membrane</keyword>
<proteinExistence type="predicted"/>
<evidence type="ECO:0000313" key="3">
    <source>
        <dbReference type="EMBL" id="MFB9887070.1"/>
    </source>
</evidence>